<evidence type="ECO:0000313" key="3">
    <source>
        <dbReference type="Proteomes" id="UP000434276"/>
    </source>
</evidence>
<organism evidence="2 3">
    <name type="scientific">Arabidopsis thaliana</name>
    <name type="common">Mouse-ear cress</name>
    <dbReference type="NCBI Taxonomy" id="3702"/>
    <lineage>
        <taxon>Eukaryota</taxon>
        <taxon>Viridiplantae</taxon>
        <taxon>Streptophyta</taxon>
        <taxon>Embryophyta</taxon>
        <taxon>Tracheophyta</taxon>
        <taxon>Spermatophyta</taxon>
        <taxon>Magnoliopsida</taxon>
        <taxon>eudicotyledons</taxon>
        <taxon>Gunneridae</taxon>
        <taxon>Pentapetalae</taxon>
        <taxon>rosids</taxon>
        <taxon>malvids</taxon>
        <taxon>Brassicales</taxon>
        <taxon>Brassicaceae</taxon>
        <taxon>Camelineae</taxon>
        <taxon>Arabidopsis</taxon>
    </lineage>
</organism>
<dbReference type="OrthoDB" id="10282697at2759"/>
<dbReference type="EMBL" id="CACSHJ010000087">
    <property type="protein sequence ID" value="CAA0299685.1"/>
    <property type="molecule type" value="Genomic_DNA"/>
</dbReference>
<reference evidence="2 3" key="1">
    <citation type="submission" date="2019-12" db="EMBL/GenBank/DDBJ databases">
        <authorList>
            <person name="Jiao W.-B."/>
            <person name="Schneeberger K."/>
        </authorList>
    </citation>
    <scope>NUCLEOTIDE SEQUENCE [LARGE SCALE GENOMIC DNA]</scope>
    <source>
        <strain evidence="3">cv. C24</strain>
    </source>
</reference>
<gene>
    <name evidence="2" type="ORF">C24_LOCUS4690</name>
</gene>
<dbReference type="ExpressionAtlas" id="A0A5S9WQI3">
    <property type="expression patterns" value="baseline and differential"/>
</dbReference>
<accession>A0A5S9WQI3</accession>
<proteinExistence type="predicted"/>
<feature type="chain" id="PRO_5024936981" evidence="1">
    <location>
        <begin position="25"/>
        <end position="83"/>
    </location>
</feature>
<protein>
    <submittedName>
        <fullName evidence="2">Uncharacterized protein</fullName>
    </submittedName>
</protein>
<evidence type="ECO:0000313" key="2">
    <source>
        <dbReference type="EMBL" id="CAA0299685.1"/>
    </source>
</evidence>
<name>A0A5S9WQI3_ARATH</name>
<evidence type="ECO:0000256" key="1">
    <source>
        <dbReference type="SAM" id="SignalP"/>
    </source>
</evidence>
<feature type="signal peptide" evidence="1">
    <location>
        <begin position="1"/>
        <end position="24"/>
    </location>
</feature>
<dbReference type="AlphaFoldDB" id="A0A5S9WQI3"/>
<dbReference type="Proteomes" id="UP000434276">
    <property type="component" value="Unassembled WGS sequence"/>
</dbReference>
<sequence length="83" mass="9498">MAITMRTLVAFVFTIFFIISFVHSRTTTSGYECYLTPWLAREDLYCPRGGGNDKCTTFCRSLPNKYDFGVCDKIYACCCHINV</sequence>
<keyword evidence="1" id="KW-0732">Signal</keyword>